<dbReference type="GO" id="GO:0006799">
    <property type="term" value="P:polyphosphate biosynthetic process"/>
    <property type="evidence" value="ECO:0007669"/>
    <property type="project" value="UniProtKB-ARBA"/>
</dbReference>
<evidence type="ECO:0000259" key="1">
    <source>
        <dbReference type="Pfam" id="PF09359"/>
    </source>
</evidence>
<dbReference type="Gene3D" id="3.20.100.30">
    <property type="entry name" value="VTC, catalytic tunnel domain"/>
    <property type="match status" value="1"/>
</dbReference>
<organism evidence="2 3">
    <name type="scientific">Holtiella tumoricola</name>
    <dbReference type="NCBI Taxonomy" id="3018743"/>
    <lineage>
        <taxon>Bacteria</taxon>
        <taxon>Bacillati</taxon>
        <taxon>Bacillota</taxon>
        <taxon>Clostridia</taxon>
        <taxon>Lachnospirales</taxon>
        <taxon>Cellulosilyticaceae</taxon>
        <taxon>Holtiella</taxon>
    </lineage>
</organism>
<keyword evidence="3" id="KW-1185">Reference proteome</keyword>
<dbReference type="Proteomes" id="UP001169242">
    <property type="component" value="Unassembled WGS sequence"/>
</dbReference>
<reference evidence="2" key="1">
    <citation type="journal article" date="2023" name="Int. J. Syst. Evol. Microbiol.">
        <title>&lt;i&gt;Holtiella tumoricola&lt;/i&gt; gen. nov. sp. nov., isolated from a human clinical sample.</title>
        <authorList>
            <person name="Allen-Vercoe E."/>
            <person name="Daigneault M.C."/>
            <person name="Vancuren S.J."/>
            <person name="Cochrane K."/>
            <person name="O'Neal L.L."/>
            <person name="Sankaranarayanan K."/>
            <person name="Lawson P.A."/>
        </authorList>
    </citation>
    <scope>NUCLEOTIDE SEQUENCE</scope>
    <source>
        <strain evidence="2">CC70A</strain>
    </source>
</reference>
<feature type="domain" description="VTC" evidence="1">
    <location>
        <begin position="8"/>
        <end position="226"/>
    </location>
</feature>
<sequence length="230" mass="27419">MQQDKLKFRHELKFTINRVDYYTLISRLRAVTKPDANVDVNGSYKIRSLYFDNIHDKALREKIDGVNNREKFRIRYYNDDFSYIKLEKKSKLNGLCNKQATSITKIQCEYLLDGEIEWMKYTQNPLMLELYTKMHYQQLKPKTLVDYKREPFIYKPGNVRITIDQDIRTGLYANDLFNLETPMIHTDTQDTIILEVKYDDFIPEIITDIVQLESRRSGAFSKYAVCRMYG</sequence>
<evidence type="ECO:0000313" key="2">
    <source>
        <dbReference type="EMBL" id="MDA3733875.1"/>
    </source>
</evidence>
<comment type="caution">
    <text evidence="2">The sequence shown here is derived from an EMBL/GenBank/DDBJ whole genome shotgun (WGS) entry which is preliminary data.</text>
</comment>
<proteinExistence type="predicted"/>
<dbReference type="Pfam" id="PF09359">
    <property type="entry name" value="VTC"/>
    <property type="match status" value="1"/>
</dbReference>
<evidence type="ECO:0000313" key="3">
    <source>
        <dbReference type="Proteomes" id="UP001169242"/>
    </source>
</evidence>
<accession>A0AA42DR79</accession>
<dbReference type="InterPro" id="IPR018966">
    <property type="entry name" value="VTC_domain"/>
</dbReference>
<protein>
    <submittedName>
        <fullName evidence="2">Polyphosphate polymerase domain-containing protein</fullName>
    </submittedName>
</protein>
<dbReference type="InterPro" id="IPR042267">
    <property type="entry name" value="VTC_sf"/>
</dbReference>
<dbReference type="RefSeq" id="WP_053985519.1">
    <property type="nucleotide sequence ID" value="NZ_JAQIFT010000068.1"/>
</dbReference>
<gene>
    <name evidence="2" type="ORF">PBV87_20590</name>
</gene>
<name>A0AA42DR79_9FIRM</name>
<dbReference type="EMBL" id="JAQIFT010000068">
    <property type="protein sequence ID" value="MDA3733875.1"/>
    <property type="molecule type" value="Genomic_DNA"/>
</dbReference>
<dbReference type="CDD" id="cd07750">
    <property type="entry name" value="PolyPPase_VTC_like"/>
    <property type="match status" value="1"/>
</dbReference>
<dbReference type="AlphaFoldDB" id="A0AA42DR79"/>